<feature type="compositionally biased region" description="Polar residues" evidence="1">
    <location>
        <begin position="133"/>
        <end position="142"/>
    </location>
</feature>
<feature type="compositionally biased region" description="Basic and acidic residues" evidence="1">
    <location>
        <begin position="416"/>
        <end position="428"/>
    </location>
</feature>
<gene>
    <name evidence="2" type="ORF">HIM_09290</name>
</gene>
<feature type="compositionally biased region" description="Basic and acidic residues" evidence="1">
    <location>
        <begin position="387"/>
        <end position="400"/>
    </location>
</feature>
<dbReference type="AlphaFoldDB" id="A0A0F7ZGQ8"/>
<organism evidence="2 3">
    <name type="scientific">Hirsutella minnesotensis 3608</name>
    <dbReference type="NCBI Taxonomy" id="1043627"/>
    <lineage>
        <taxon>Eukaryota</taxon>
        <taxon>Fungi</taxon>
        <taxon>Dikarya</taxon>
        <taxon>Ascomycota</taxon>
        <taxon>Pezizomycotina</taxon>
        <taxon>Sordariomycetes</taxon>
        <taxon>Hypocreomycetidae</taxon>
        <taxon>Hypocreales</taxon>
        <taxon>Ophiocordycipitaceae</taxon>
        <taxon>Hirsutella</taxon>
    </lineage>
</organism>
<feature type="compositionally biased region" description="Low complexity" evidence="1">
    <location>
        <begin position="115"/>
        <end position="127"/>
    </location>
</feature>
<feature type="compositionally biased region" description="Basic residues" evidence="1">
    <location>
        <begin position="764"/>
        <end position="780"/>
    </location>
</feature>
<feature type="region of interest" description="Disordered" evidence="1">
    <location>
        <begin position="1"/>
        <end position="144"/>
    </location>
</feature>
<keyword evidence="3" id="KW-1185">Reference proteome</keyword>
<feature type="compositionally biased region" description="Polar residues" evidence="1">
    <location>
        <begin position="464"/>
        <end position="475"/>
    </location>
</feature>
<reference evidence="2 3" key="1">
    <citation type="journal article" date="2014" name="Genome Biol. Evol.">
        <title>Comparative genomics and transcriptomics analyses reveal divergent lifestyle features of nematode endoparasitic fungus Hirsutella minnesotensis.</title>
        <authorList>
            <person name="Lai Y."/>
            <person name="Liu K."/>
            <person name="Zhang X."/>
            <person name="Zhang X."/>
            <person name="Li K."/>
            <person name="Wang N."/>
            <person name="Shu C."/>
            <person name="Wu Y."/>
            <person name="Wang C."/>
            <person name="Bushley K.E."/>
            <person name="Xiang M."/>
            <person name="Liu X."/>
        </authorList>
    </citation>
    <scope>NUCLEOTIDE SEQUENCE [LARGE SCALE GENOMIC DNA]</scope>
    <source>
        <strain evidence="2 3">3608</strain>
    </source>
</reference>
<feature type="region of interest" description="Disordered" evidence="1">
    <location>
        <begin position="326"/>
        <end position="364"/>
    </location>
</feature>
<feature type="compositionally biased region" description="Basic and acidic residues" evidence="1">
    <location>
        <begin position="729"/>
        <end position="742"/>
    </location>
</feature>
<protein>
    <submittedName>
        <fullName evidence="2">Uncharacterized protein</fullName>
    </submittedName>
</protein>
<feature type="compositionally biased region" description="Basic and acidic residues" evidence="1">
    <location>
        <begin position="551"/>
        <end position="561"/>
    </location>
</feature>
<dbReference type="Proteomes" id="UP000054481">
    <property type="component" value="Unassembled WGS sequence"/>
</dbReference>
<evidence type="ECO:0000256" key="1">
    <source>
        <dbReference type="SAM" id="MobiDB-lite"/>
    </source>
</evidence>
<evidence type="ECO:0000313" key="2">
    <source>
        <dbReference type="EMBL" id="KJZ71316.1"/>
    </source>
</evidence>
<feature type="region of interest" description="Disordered" evidence="1">
    <location>
        <begin position="377"/>
        <end position="793"/>
    </location>
</feature>
<accession>A0A0F7ZGQ8</accession>
<name>A0A0F7ZGQ8_9HYPO</name>
<evidence type="ECO:0000313" key="3">
    <source>
        <dbReference type="Proteomes" id="UP000054481"/>
    </source>
</evidence>
<proteinExistence type="predicted"/>
<feature type="compositionally biased region" description="Basic and acidic residues" evidence="1">
    <location>
        <begin position="195"/>
        <end position="214"/>
    </location>
</feature>
<feature type="region of interest" description="Disordered" evidence="1">
    <location>
        <begin position="161"/>
        <end position="302"/>
    </location>
</feature>
<feature type="compositionally biased region" description="Basic and acidic residues" evidence="1">
    <location>
        <begin position="522"/>
        <end position="538"/>
    </location>
</feature>
<feature type="compositionally biased region" description="Low complexity" evidence="1">
    <location>
        <begin position="656"/>
        <end position="665"/>
    </location>
</feature>
<feature type="compositionally biased region" description="Polar residues" evidence="1">
    <location>
        <begin position="1"/>
        <end position="15"/>
    </location>
</feature>
<sequence>MENGGSSQTLANTGANGARPSKELVVKHEGRKPLFTAASNSRDRLNGARANGIAQASPRLKTARQGTSDGTPGRTGASKLGLGLLRRTKSESLAALSQPKENTIPNGDGNRRDSNSSGGMSPASPGGTRIPRPTSSFSSLFQPRNPLSIVDAYKRAVDEQLEAQAIDGSPSPAPRSWRARNARDEAKVRQMLAQDHLDTKARDKALPQDSDASRPRTSPSKQAADSAPGQGPDLGVGLGRSPERDKSLAAPSHRHGSDNSSHGIPDLVPGIEDIPLPSVEAGQRGIGRSPRRSDPKSPEKSFAWEIEDDFTAGDLQISESPRIRVNSNRPFAHRPSLLSTGEGAIKSPARLTQPGSKNSKLDEIRARELKSTSQLLAERPLLRHGNTKLDEIRARERAVEKQIPIPDHNQPRPKNTKLDEIRRLEAKGLSKRAYAATRLEEIMEQNAMSRSVSPEEARPRSSQKEQPQLRTNTPAPRQESRLPTRAKASFETAGEKIPDTPITVYKSQREQGANGNEPPKGAADKESSSARDSHDLLRRLAKATSASPAPEVDKSEKRQLDPQRGTGQDEEPQLTSILTRPLDKNRRATTAAVSTLKDAANSKPTVGFTGLRRSDSLESVESKRSSIHSESDPVPRIEGEKELFALNENQSERGSLHVPSRPSSSHSDDDGLGEPTPRVADKNDFGSMPTPRVTGAYVETPATARFDRRLDGRESRKRFPDKQAAGFDGDAHGLDGRGRDTDTASDPGTSDYTRHDKAASAAGKLRKRRRTQSLPRRKLPLKNTAKLPSAKDDLLELQRKHNFDDSTVDNFDDVMMGRRNAGKAVELTVKPESASSSDEQLQSKREDEEPSDEDGNGESPDTTVTSKQAAIARMGKSLLSAFNGVRDAKYGIEKLEDQVAVIAKSQPPLVTIKETGSSMVTDTPVHICREDVKHEKDCPSCMAGPSPVAVAYLRVPIPRLYYSTPRFRLSLLGLGLLILSLWMAFESAMCVKFCRPRTCSTGDCVYSLDDPTFGSALPVKLDQWTTGGYGRDITGWAWETAQDLWADAEDVLLGRSAADVPMQGMSFAQKQQHRRRLAKRGLQPTSLGGAAAPEERAKWEAWRRTRREQERVREAREMGYYDTAGERDSSAVIGDDERVG</sequence>
<feature type="compositionally biased region" description="Basic and acidic residues" evidence="1">
    <location>
        <begin position="612"/>
        <end position="643"/>
    </location>
</feature>
<feature type="compositionally biased region" description="Basic and acidic residues" evidence="1">
    <location>
        <begin position="705"/>
        <end position="721"/>
    </location>
</feature>
<feature type="compositionally biased region" description="Basic and acidic residues" evidence="1">
    <location>
        <begin position="20"/>
        <end position="32"/>
    </location>
</feature>
<feature type="compositionally biased region" description="Basic and acidic residues" evidence="1">
    <location>
        <begin position="453"/>
        <end position="463"/>
    </location>
</feature>
<dbReference type="EMBL" id="KQ030579">
    <property type="protein sequence ID" value="KJZ71316.1"/>
    <property type="molecule type" value="Genomic_DNA"/>
</dbReference>
<dbReference type="OrthoDB" id="3439035at2759"/>
<feature type="region of interest" description="Disordered" evidence="1">
    <location>
        <begin position="824"/>
        <end position="867"/>
    </location>
</feature>